<dbReference type="PaxDb" id="67767-A0A0J7L082"/>
<dbReference type="PANTHER" id="PTHR43179:SF7">
    <property type="entry name" value="RHAMNOSYLTRANSFERASE WBBL"/>
    <property type="match status" value="1"/>
</dbReference>
<dbReference type="Pfam" id="PF00535">
    <property type="entry name" value="Glycos_transf_2"/>
    <property type="match status" value="2"/>
</dbReference>
<dbReference type="GO" id="GO:0016757">
    <property type="term" value="F:glycosyltransferase activity"/>
    <property type="evidence" value="ECO:0007669"/>
    <property type="project" value="UniProtKB-KW"/>
</dbReference>
<keyword evidence="3" id="KW-1185">Reference proteome</keyword>
<name>A0A0J7L082_LASNI</name>
<dbReference type="Proteomes" id="UP000036403">
    <property type="component" value="Unassembled WGS sequence"/>
</dbReference>
<dbReference type="SUPFAM" id="SSF53448">
    <property type="entry name" value="Nucleotide-diphospho-sugar transferases"/>
    <property type="match status" value="2"/>
</dbReference>
<reference evidence="2 3" key="1">
    <citation type="submission" date="2015-04" db="EMBL/GenBank/DDBJ databases">
        <title>Lasius niger genome sequencing.</title>
        <authorList>
            <person name="Konorov E.A."/>
            <person name="Nikitin M.A."/>
            <person name="Kirill M.V."/>
            <person name="Chang P."/>
        </authorList>
    </citation>
    <scope>NUCLEOTIDE SEQUENCE [LARGE SCALE GENOMIC DNA]</scope>
    <source>
        <tissue evidence="2">Whole</tissue>
    </source>
</reference>
<evidence type="ECO:0000313" key="2">
    <source>
        <dbReference type="EMBL" id="KMQ96003.1"/>
    </source>
</evidence>
<evidence type="ECO:0000259" key="1">
    <source>
        <dbReference type="Pfam" id="PF00535"/>
    </source>
</evidence>
<feature type="domain" description="Glycosyltransferase 2-like" evidence="1">
    <location>
        <begin position="209"/>
        <end position="332"/>
    </location>
</feature>
<dbReference type="CDD" id="cd04186">
    <property type="entry name" value="GT_2_like_c"/>
    <property type="match status" value="1"/>
</dbReference>
<dbReference type="OrthoDB" id="206708at2759"/>
<dbReference type="InterPro" id="IPR001173">
    <property type="entry name" value="Glyco_trans_2-like"/>
</dbReference>
<dbReference type="EMBL" id="LBMM01001612">
    <property type="protein sequence ID" value="KMQ96003.1"/>
    <property type="molecule type" value="Genomic_DNA"/>
</dbReference>
<dbReference type="InterPro" id="IPR029044">
    <property type="entry name" value="Nucleotide-diphossugar_trans"/>
</dbReference>
<sequence>MQKEDSRLKLLSLPKQQGIATATNKALENLAGEYVLFLDHDDLLDPNACELMLREALRTKADIVYSDEDKISPTGLLHSPHFKPDFNYRYLLGCNYICHLTMYRRSLLDKIGGLEKTYDGAQDHALLLKAYEASPNGFFHVPEILYHWRQSPNSTALCSENKKYAKNNGAKAVRHHFERIGLKASVAPIPKITLYKTSWTLPKNLPSLTVIIPFRDQAEMTEKCVTSLLKNQSYTNCSILLVDNWSVEPETETMLKKFAKHKQISILRIEEEFNFSRLNNLAAQKAKSDYLLFLNNDVEIKQKDFLKKMMGEMLNLPQAGAVGARLLYPSKRLQHGGVAVSPEAIAVHLHRGRDSKDLGYMGRAGLSQEVSAVTGAALLTSKTLFIEIGEFDERHFPIAYNDVDFCLRLRKKGYRIYYCAEATAIHHESFSRGSDEINQNERRLFQESQRLIDRWGNSSFFQRDPFYPQNFILEGETFHQLKKPDSFSEKF</sequence>
<accession>A0A0J7L082</accession>
<organism evidence="2 3">
    <name type="scientific">Lasius niger</name>
    <name type="common">Black garden ant</name>
    <dbReference type="NCBI Taxonomy" id="67767"/>
    <lineage>
        <taxon>Eukaryota</taxon>
        <taxon>Metazoa</taxon>
        <taxon>Ecdysozoa</taxon>
        <taxon>Arthropoda</taxon>
        <taxon>Hexapoda</taxon>
        <taxon>Insecta</taxon>
        <taxon>Pterygota</taxon>
        <taxon>Neoptera</taxon>
        <taxon>Endopterygota</taxon>
        <taxon>Hymenoptera</taxon>
        <taxon>Apocrita</taxon>
        <taxon>Aculeata</taxon>
        <taxon>Formicoidea</taxon>
        <taxon>Formicidae</taxon>
        <taxon>Formicinae</taxon>
        <taxon>Lasius</taxon>
        <taxon>Lasius</taxon>
    </lineage>
</organism>
<evidence type="ECO:0000313" key="3">
    <source>
        <dbReference type="Proteomes" id="UP000036403"/>
    </source>
</evidence>
<dbReference type="PANTHER" id="PTHR43179">
    <property type="entry name" value="RHAMNOSYLTRANSFERASE WBBL"/>
    <property type="match status" value="1"/>
</dbReference>
<dbReference type="Gene3D" id="3.90.550.10">
    <property type="entry name" value="Spore Coat Polysaccharide Biosynthesis Protein SpsA, Chain A"/>
    <property type="match status" value="2"/>
</dbReference>
<comment type="caution">
    <text evidence="2">The sequence shown here is derived from an EMBL/GenBank/DDBJ whole genome shotgun (WGS) entry which is preliminary data.</text>
</comment>
<proteinExistence type="predicted"/>
<protein>
    <submittedName>
        <fullName evidence="2">O-antigen biosynthesis protein</fullName>
    </submittedName>
</protein>
<feature type="domain" description="Glycosyltransferase 2-like" evidence="1">
    <location>
        <begin position="3"/>
        <end position="111"/>
    </location>
</feature>
<dbReference type="AlphaFoldDB" id="A0A0J7L082"/>
<gene>
    <name evidence="2" type="ORF">RF55_3735</name>
</gene>